<dbReference type="EMBL" id="ANJA01001856">
    <property type="protein sequence ID" value="ETO73630.1"/>
    <property type="molecule type" value="Genomic_DNA"/>
</dbReference>
<dbReference type="Proteomes" id="UP000028582">
    <property type="component" value="Unassembled WGS sequence"/>
</dbReference>
<comment type="caution">
    <text evidence="1">The sequence shown here is derived from an EMBL/GenBank/DDBJ whole genome shotgun (WGS) entry which is preliminary data.</text>
</comment>
<evidence type="ECO:0000313" key="1">
    <source>
        <dbReference type="EMBL" id="ETO73630.1"/>
    </source>
</evidence>
<proteinExistence type="predicted"/>
<accession>A0A081A419</accession>
<protein>
    <recommendedName>
        <fullName evidence="3">Carrier domain-containing protein</fullName>
    </recommendedName>
</protein>
<sequence>MLTSANTSPLHLVAFISEFASRWLPLASDPDPIQVPSSRHVMMENPLPSSILPKSGGLRKSSSTRSLASLADVQALIIAQDEEEQAQQRRKSLSKPPRHASVPMYAQILLQLWQSELQRNDVDLTSDFFYDLNGTEEQGVQLVGRMQALGFNITVPQFLAMHRCSIYSVLLVAL</sequence>
<evidence type="ECO:0008006" key="3">
    <source>
        <dbReference type="Google" id="ProtNLM"/>
    </source>
</evidence>
<evidence type="ECO:0000313" key="2">
    <source>
        <dbReference type="Proteomes" id="UP000028582"/>
    </source>
</evidence>
<gene>
    <name evidence="1" type="ORF">F444_10403</name>
</gene>
<dbReference type="AlphaFoldDB" id="A0A081A419"/>
<reference evidence="1 2" key="1">
    <citation type="submission" date="2013-11" db="EMBL/GenBank/DDBJ databases">
        <title>The Genome Sequence of Phytophthora parasitica P1976.</title>
        <authorList>
            <consortium name="The Broad Institute Genomics Platform"/>
            <person name="Russ C."/>
            <person name="Tyler B."/>
            <person name="Panabieres F."/>
            <person name="Shan W."/>
            <person name="Tripathy S."/>
            <person name="Grunwald N."/>
            <person name="Machado M."/>
            <person name="Johnson C.S."/>
            <person name="Walker B."/>
            <person name="Young S."/>
            <person name="Zeng Q."/>
            <person name="Gargeya S."/>
            <person name="Fitzgerald M."/>
            <person name="Haas B."/>
            <person name="Abouelleil A."/>
            <person name="Allen A.W."/>
            <person name="Alvarado L."/>
            <person name="Arachchi H.M."/>
            <person name="Berlin A.M."/>
            <person name="Chapman S.B."/>
            <person name="Gainer-Dewar J."/>
            <person name="Goldberg J."/>
            <person name="Griggs A."/>
            <person name="Gujja S."/>
            <person name="Hansen M."/>
            <person name="Howarth C."/>
            <person name="Imamovic A."/>
            <person name="Ireland A."/>
            <person name="Larimer J."/>
            <person name="McCowan C."/>
            <person name="Murphy C."/>
            <person name="Pearson M."/>
            <person name="Poon T.W."/>
            <person name="Priest M."/>
            <person name="Roberts A."/>
            <person name="Saif S."/>
            <person name="Shea T."/>
            <person name="Sisk P."/>
            <person name="Sykes S."/>
            <person name="Wortman J."/>
            <person name="Nusbaum C."/>
            <person name="Birren B."/>
        </authorList>
    </citation>
    <scope>NUCLEOTIDE SEQUENCE [LARGE SCALE GENOMIC DNA]</scope>
    <source>
        <strain evidence="1 2">P1976</strain>
    </source>
</reference>
<dbReference type="OrthoDB" id="151252at2759"/>
<name>A0A081A419_PHYNI</name>
<organism evidence="1 2">
    <name type="scientific">Phytophthora nicotianae P1976</name>
    <dbReference type="NCBI Taxonomy" id="1317066"/>
    <lineage>
        <taxon>Eukaryota</taxon>
        <taxon>Sar</taxon>
        <taxon>Stramenopiles</taxon>
        <taxon>Oomycota</taxon>
        <taxon>Peronosporomycetes</taxon>
        <taxon>Peronosporales</taxon>
        <taxon>Peronosporaceae</taxon>
        <taxon>Phytophthora</taxon>
    </lineage>
</organism>